<evidence type="ECO:0000313" key="2">
    <source>
        <dbReference type="Proteomes" id="UP001319861"/>
    </source>
</evidence>
<keyword evidence="2" id="KW-1185">Reference proteome</keyword>
<sequence length="111" mass="12392">MSGGIDWLGLAKEGVTVPWIGIVKPFPFHSAEAARRVERVIHHPVTPEEQAAYEAAKAAYGLLLEYPGFYAGESELDEPTGRVEVIYAETEDEWRVRVRSLPPVYIPKGQQ</sequence>
<evidence type="ECO:0000313" key="1">
    <source>
        <dbReference type="EMBL" id="BCT75597.1"/>
    </source>
</evidence>
<protein>
    <submittedName>
        <fullName evidence="1">Uncharacterized protein</fullName>
    </submittedName>
</protein>
<organism evidence="1 2">
    <name type="scientific">Sinomonas cyclohexanicum</name>
    <name type="common">Corynebacterium cyclohexanicum</name>
    <dbReference type="NCBI Taxonomy" id="322009"/>
    <lineage>
        <taxon>Bacteria</taxon>
        <taxon>Bacillati</taxon>
        <taxon>Actinomycetota</taxon>
        <taxon>Actinomycetes</taxon>
        <taxon>Micrococcales</taxon>
        <taxon>Micrococcaceae</taxon>
        <taxon>Sinomonas</taxon>
    </lineage>
</organism>
<reference evidence="1 2" key="1">
    <citation type="journal article" date="2021" name="J. Biosci. Bioeng.">
        <title>Identification and characterization of a chc gene cluster responsible for the aromatization pathway of cyclohexanecarboxylate degradation in Sinomonas cyclohexanicum ATCC 51369.</title>
        <authorList>
            <person name="Yamamoto T."/>
            <person name="Hasegawa Y."/>
            <person name="Lau P.C.K."/>
            <person name="Iwaki H."/>
        </authorList>
    </citation>
    <scope>NUCLEOTIDE SEQUENCE [LARGE SCALE GENOMIC DNA]</scope>
    <source>
        <strain evidence="1 2">ATCC 51369</strain>
    </source>
</reference>
<gene>
    <name evidence="1" type="ORF">SCMU_14390</name>
</gene>
<name>A0ABM7PTM4_SINCY</name>
<dbReference type="Proteomes" id="UP001319861">
    <property type="component" value="Chromosome"/>
</dbReference>
<proteinExistence type="predicted"/>
<dbReference type="EMBL" id="AP024525">
    <property type="protein sequence ID" value="BCT75597.1"/>
    <property type="molecule type" value="Genomic_DNA"/>
</dbReference>
<dbReference type="RefSeq" id="WP_229232323.1">
    <property type="nucleotide sequence ID" value="NZ_AP024525.1"/>
</dbReference>
<accession>A0ABM7PTM4</accession>